<feature type="domain" description="PNPLA" evidence="5">
    <location>
        <begin position="15"/>
        <end position="185"/>
    </location>
</feature>
<protein>
    <submittedName>
        <fullName evidence="6">Patatin</fullName>
    </submittedName>
</protein>
<dbReference type="Pfam" id="PF01734">
    <property type="entry name" value="Patatin"/>
    <property type="match status" value="1"/>
</dbReference>
<dbReference type="EMBL" id="AP022620">
    <property type="protein sequence ID" value="BBZ77959.1"/>
    <property type="molecule type" value="Genomic_DNA"/>
</dbReference>
<dbReference type="InterPro" id="IPR050301">
    <property type="entry name" value="NTE"/>
</dbReference>
<dbReference type="Gene3D" id="3.40.1090.10">
    <property type="entry name" value="Cytosolic phospholipase A2 catalytic domain"/>
    <property type="match status" value="2"/>
</dbReference>
<sequence length="296" mass="31040">MATGCIEDLPRPIGYVLGGGGSLGAVQVGMLQALSERAVPPDLVVGTSVGSINGAVLASDPTGAAHRLSHAWARMSRDRVFPGGLIAQALLLQRVKTHLFPNTGLAEVIAEFLGSTVNFSDLRLPFAAVTMDVATARPHVLRNGPLLPALLASSAIPGIYPPVAHDGRRLYDGGVVANVPLRQAVAMGARSLIVLDCFFPGQLPASTDTIADIVLYTALVTMRSQAVAEAALVAETLPVVYLPGPSPKLVSPLDFTHTTTLIEDAYTYARHFLEELRLADGPGLYGQRPPETGVLA</sequence>
<keyword evidence="2 4" id="KW-0442">Lipid degradation</keyword>
<dbReference type="RefSeq" id="WP_163805194.1">
    <property type="nucleotide sequence ID" value="NZ_AP022620.1"/>
</dbReference>
<dbReference type="InterPro" id="IPR016035">
    <property type="entry name" value="Acyl_Trfase/lysoPLipase"/>
</dbReference>
<dbReference type="InterPro" id="IPR002641">
    <property type="entry name" value="PNPLA_dom"/>
</dbReference>
<evidence type="ECO:0000256" key="2">
    <source>
        <dbReference type="ARBA" id="ARBA00022963"/>
    </source>
</evidence>
<name>A0A6N4WA99_9MYCO</name>
<dbReference type="Proteomes" id="UP000467249">
    <property type="component" value="Chromosome"/>
</dbReference>
<dbReference type="PROSITE" id="PS51635">
    <property type="entry name" value="PNPLA"/>
    <property type="match status" value="1"/>
</dbReference>
<dbReference type="PANTHER" id="PTHR14226">
    <property type="entry name" value="NEUROPATHY TARGET ESTERASE/SWISS CHEESE D.MELANOGASTER"/>
    <property type="match status" value="1"/>
</dbReference>
<feature type="short sequence motif" description="DGA/G" evidence="4">
    <location>
        <begin position="172"/>
        <end position="174"/>
    </location>
</feature>
<evidence type="ECO:0000313" key="7">
    <source>
        <dbReference type="Proteomes" id="UP000467249"/>
    </source>
</evidence>
<evidence type="ECO:0000256" key="3">
    <source>
        <dbReference type="ARBA" id="ARBA00023098"/>
    </source>
</evidence>
<dbReference type="AlphaFoldDB" id="A0A6N4WA99"/>
<organism evidence="6 7">
    <name type="scientific">Mycolicibacterium anyangense</name>
    <dbReference type="NCBI Taxonomy" id="1431246"/>
    <lineage>
        <taxon>Bacteria</taxon>
        <taxon>Bacillati</taxon>
        <taxon>Actinomycetota</taxon>
        <taxon>Actinomycetes</taxon>
        <taxon>Mycobacteriales</taxon>
        <taxon>Mycobacteriaceae</taxon>
        <taxon>Mycolicibacterium</taxon>
    </lineage>
</organism>
<dbReference type="GO" id="GO:0016787">
    <property type="term" value="F:hydrolase activity"/>
    <property type="evidence" value="ECO:0007669"/>
    <property type="project" value="UniProtKB-UniRule"/>
</dbReference>
<evidence type="ECO:0000256" key="4">
    <source>
        <dbReference type="PROSITE-ProRule" id="PRU01161"/>
    </source>
</evidence>
<keyword evidence="3 4" id="KW-0443">Lipid metabolism</keyword>
<proteinExistence type="predicted"/>
<dbReference type="CDD" id="cd07209">
    <property type="entry name" value="Pat_hypo_Ecoli_Z1214_like"/>
    <property type="match status" value="1"/>
</dbReference>
<feature type="active site" description="Proton acceptor" evidence="4">
    <location>
        <position position="172"/>
    </location>
</feature>
<feature type="short sequence motif" description="GXSXG" evidence="4">
    <location>
        <begin position="46"/>
        <end position="50"/>
    </location>
</feature>
<gene>
    <name evidence="6" type="ORF">MANY_32960</name>
</gene>
<dbReference type="GO" id="GO:0016042">
    <property type="term" value="P:lipid catabolic process"/>
    <property type="evidence" value="ECO:0007669"/>
    <property type="project" value="UniProtKB-UniRule"/>
</dbReference>
<dbReference type="KEGG" id="many:MANY_32960"/>
<feature type="short sequence motif" description="GXGXXG" evidence="4">
    <location>
        <begin position="19"/>
        <end position="24"/>
    </location>
</feature>
<keyword evidence="7" id="KW-1185">Reference proteome</keyword>
<feature type="active site" description="Nucleophile" evidence="4">
    <location>
        <position position="48"/>
    </location>
</feature>
<evidence type="ECO:0000313" key="6">
    <source>
        <dbReference type="EMBL" id="BBZ77959.1"/>
    </source>
</evidence>
<dbReference type="SUPFAM" id="SSF52151">
    <property type="entry name" value="FabD/lysophospholipase-like"/>
    <property type="match status" value="1"/>
</dbReference>
<reference evidence="6 7" key="1">
    <citation type="journal article" date="2019" name="Emerg. Microbes Infect.">
        <title>Comprehensive subspecies identification of 175 nontuberculous mycobacteria species based on 7547 genomic profiles.</title>
        <authorList>
            <person name="Matsumoto Y."/>
            <person name="Kinjo T."/>
            <person name="Motooka D."/>
            <person name="Nabeya D."/>
            <person name="Jung N."/>
            <person name="Uechi K."/>
            <person name="Horii T."/>
            <person name="Iida T."/>
            <person name="Fujita J."/>
            <person name="Nakamura S."/>
        </authorList>
    </citation>
    <scope>NUCLEOTIDE SEQUENCE [LARGE SCALE GENOMIC DNA]</scope>
    <source>
        <strain evidence="6 7">JCM 30275</strain>
    </source>
</reference>
<evidence type="ECO:0000256" key="1">
    <source>
        <dbReference type="ARBA" id="ARBA00022801"/>
    </source>
</evidence>
<evidence type="ECO:0000259" key="5">
    <source>
        <dbReference type="PROSITE" id="PS51635"/>
    </source>
</evidence>
<dbReference type="PANTHER" id="PTHR14226:SF29">
    <property type="entry name" value="NEUROPATHY TARGET ESTERASE SWS"/>
    <property type="match status" value="1"/>
</dbReference>
<accession>A0A6N4WA99</accession>
<keyword evidence="1 4" id="KW-0378">Hydrolase</keyword>